<evidence type="ECO:0000256" key="2">
    <source>
        <dbReference type="SAM" id="Phobius"/>
    </source>
</evidence>
<feature type="compositionally biased region" description="Low complexity" evidence="1">
    <location>
        <begin position="230"/>
        <end position="239"/>
    </location>
</feature>
<dbReference type="Proteomes" id="UP000799324">
    <property type="component" value="Unassembled WGS sequence"/>
</dbReference>
<organism evidence="4 5">
    <name type="scientific">Lophiostoma macrostomum CBS 122681</name>
    <dbReference type="NCBI Taxonomy" id="1314788"/>
    <lineage>
        <taxon>Eukaryota</taxon>
        <taxon>Fungi</taxon>
        <taxon>Dikarya</taxon>
        <taxon>Ascomycota</taxon>
        <taxon>Pezizomycotina</taxon>
        <taxon>Dothideomycetes</taxon>
        <taxon>Pleosporomycetidae</taxon>
        <taxon>Pleosporales</taxon>
        <taxon>Lophiostomataceae</taxon>
        <taxon>Lophiostoma</taxon>
    </lineage>
</organism>
<feature type="compositionally biased region" description="Low complexity" evidence="1">
    <location>
        <begin position="204"/>
        <end position="219"/>
    </location>
</feature>
<keyword evidence="5" id="KW-1185">Reference proteome</keyword>
<feature type="region of interest" description="Disordered" evidence="1">
    <location>
        <begin position="200"/>
        <end position="242"/>
    </location>
</feature>
<feature type="chain" id="PRO_5025520051" description="Mid2 domain-containing protein" evidence="3">
    <location>
        <begin position="19"/>
        <end position="253"/>
    </location>
</feature>
<proteinExistence type="predicted"/>
<evidence type="ECO:0000256" key="1">
    <source>
        <dbReference type="SAM" id="MobiDB-lite"/>
    </source>
</evidence>
<evidence type="ECO:0000313" key="4">
    <source>
        <dbReference type="EMBL" id="KAF2659625.1"/>
    </source>
</evidence>
<protein>
    <recommendedName>
        <fullName evidence="6">Mid2 domain-containing protein</fullName>
    </recommendedName>
</protein>
<gene>
    <name evidence="4" type="ORF">K491DRAFT_150128</name>
</gene>
<keyword evidence="3" id="KW-0732">Signal</keyword>
<keyword evidence="2" id="KW-0472">Membrane</keyword>
<sequence>MLMTRVSIFCAFATAANGITLPQIFCSGSCASNLMGGHHISTSTSVPTAAIGVEPAAVAGIADITILATVPSWTDSAFRVPPVITTVSLESLVTPIIPDSLPTAALEETTSAPANTHTLPKYKIAVIVLGIHVCLGSIGITLFILYRHYRASNHRVKVASRDVPPGPRRVSRDGDVQIYEMAGTQRTTPLARDQIELPATPVQSATSSGHLSSTSRVSTPPRFYRRPESGDMSSSSGSLWEEECERLMEFDKE</sequence>
<name>A0A6A6TI00_9PLEO</name>
<dbReference type="EMBL" id="MU004305">
    <property type="protein sequence ID" value="KAF2659625.1"/>
    <property type="molecule type" value="Genomic_DNA"/>
</dbReference>
<feature type="transmembrane region" description="Helical" evidence="2">
    <location>
        <begin position="124"/>
        <end position="146"/>
    </location>
</feature>
<keyword evidence="2" id="KW-1133">Transmembrane helix</keyword>
<evidence type="ECO:0000313" key="5">
    <source>
        <dbReference type="Proteomes" id="UP000799324"/>
    </source>
</evidence>
<accession>A0A6A6TI00</accession>
<keyword evidence="2" id="KW-0812">Transmembrane</keyword>
<evidence type="ECO:0000256" key="3">
    <source>
        <dbReference type="SAM" id="SignalP"/>
    </source>
</evidence>
<feature type="signal peptide" evidence="3">
    <location>
        <begin position="1"/>
        <end position="18"/>
    </location>
</feature>
<evidence type="ECO:0008006" key="6">
    <source>
        <dbReference type="Google" id="ProtNLM"/>
    </source>
</evidence>
<dbReference type="AlphaFoldDB" id="A0A6A6TI00"/>
<reference evidence="4" key="1">
    <citation type="journal article" date="2020" name="Stud. Mycol.">
        <title>101 Dothideomycetes genomes: a test case for predicting lifestyles and emergence of pathogens.</title>
        <authorList>
            <person name="Haridas S."/>
            <person name="Albert R."/>
            <person name="Binder M."/>
            <person name="Bloem J."/>
            <person name="Labutti K."/>
            <person name="Salamov A."/>
            <person name="Andreopoulos B."/>
            <person name="Baker S."/>
            <person name="Barry K."/>
            <person name="Bills G."/>
            <person name="Bluhm B."/>
            <person name="Cannon C."/>
            <person name="Castanera R."/>
            <person name="Culley D."/>
            <person name="Daum C."/>
            <person name="Ezra D."/>
            <person name="Gonzalez J."/>
            <person name="Henrissat B."/>
            <person name="Kuo A."/>
            <person name="Liang C."/>
            <person name="Lipzen A."/>
            <person name="Lutzoni F."/>
            <person name="Magnuson J."/>
            <person name="Mondo S."/>
            <person name="Nolan M."/>
            <person name="Ohm R."/>
            <person name="Pangilinan J."/>
            <person name="Park H.-J."/>
            <person name="Ramirez L."/>
            <person name="Alfaro M."/>
            <person name="Sun H."/>
            <person name="Tritt A."/>
            <person name="Yoshinaga Y."/>
            <person name="Zwiers L.-H."/>
            <person name="Turgeon B."/>
            <person name="Goodwin S."/>
            <person name="Spatafora J."/>
            <person name="Crous P."/>
            <person name="Grigoriev I."/>
        </authorList>
    </citation>
    <scope>NUCLEOTIDE SEQUENCE</scope>
    <source>
        <strain evidence="4">CBS 122681</strain>
    </source>
</reference>